<dbReference type="Proteomes" id="UP000694397">
    <property type="component" value="Chromosome 25"/>
</dbReference>
<evidence type="ECO:0000259" key="15">
    <source>
        <dbReference type="PROSITE" id="PS51479"/>
    </source>
</evidence>
<evidence type="ECO:0000256" key="10">
    <source>
        <dbReference type="ARBA" id="ARBA00047761"/>
    </source>
</evidence>
<dbReference type="GO" id="GO:0008420">
    <property type="term" value="F:RNA polymerase II CTD heptapeptide repeat phosphatase activity"/>
    <property type="evidence" value="ECO:0007669"/>
    <property type="project" value="UniProtKB-UniRule"/>
</dbReference>
<evidence type="ECO:0000256" key="9">
    <source>
        <dbReference type="ARBA" id="ARBA00045547"/>
    </source>
</evidence>
<feature type="domain" description="RTR1-type" evidence="15">
    <location>
        <begin position="70"/>
        <end position="153"/>
    </location>
</feature>
<keyword evidence="17" id="KW-1185">Reference proteome</keyword>
<evidence type="ECO:0000256" key="5">
    <source>
        <dbReference type="ARBA" id="ARBA00022801"/>
    </source>
</evidence>
<evidence type="ECO:0000256" key="6">
    <source>
        <dbReference type="ARBA" id="ARBA00022833"/>
    </source>
</evidence>
<evidence type="ECO:0000256" key="7">
    <source>
        <dbReference type="ARBA" id="ARBA00022912"/>
    </source>
</evidence>
<dbReference type="Gene3D" id="1.25.40.820">
    <property type="match status" value="1"/>
</dbReference>
<name>A0A8C9S3C2_SCLFO</name>
<reference evidence="16" key="3">
    <citation type="submission" date="2025-09" db="UniProtKB">
        <authorList>
            <consortium name="Ensembl"/>
        </authorList>
    </citation>
    <scope>IDENTIFICATION</scope>
</reference>
<comment type="similarity">
    <text evidence="2 12 13">Belongs to the RPAP2 family.</text>
</comment>
<evidence type="ECO:0000256" key="14">
    <source>
        <dbReference type="SAM" id="MobiDB-lite"/>
    </source>
</evidence>
<comment type="subunit">
    <text evidence="13">Associates with the RNA polymerase II complex.</text>
</comment>
<evidence type="ECO:0000313" key="16">
    <source>
        <dbReference type="Ensembl" id="ENSSFOP00015031631.1"/>
    </source>
</evidence>
<keyword evidence="4 13" id="KW-0863">Zinc-finger</keyword>
<gene>
    <name evidence="16" type="primary">RPAP2</name>
    <name evidence="16" type="synonym">rpap2</name>
</gene>
<dbReference type="EC" id="3.1.3.16" evidence="13"/>
<evidence type="ECO:0000256" key="8">
    <source>
        <dbReference type="ARBA" id="ARBA00023242"/>
    </source>
</evidence>
<dbReference type="PANTHER" id="PTHR14732:SF0">
    <property type="entry name" value="RNA POLYMERASE II SUBUNIT B1 CTD PHOSPHATASE RPAP2-RELATED"/>
    <property type="match status" value="1"/>
</dbReference>
<evidence type="ECO:0000256" key="2">
    <source>
        <dbReference type="ARBA" id="ARBA00005676"/>
    </source>
</evidence>
<dbReference type="Ensembl" id="ENSSFOT00015031985.2">
    <property type="protein sequence ID" value="ENSSFOP00015031631.1"/>
    <property type="gene ID" value="ENSSFOG00015020266.2"/>
</dbReference>
<evidence type="ECO:0000256" key="12">
    <source>
        <dbReference type="PROSITE-ProRule" id="PRU00812"/>
    </source>
</evidence>
<reference evidence="16" key="2">
    <citation type="submission" date="2025-08" db="UniProtKB">
        <authorList>
            <consortium name="Ensembl"/>
        </authorList>
    </citation>
    <scope>IDENTIFICATION</scope>
</reference>
<organism evidence="16 17">
    <name type="scientific">Scleropages formosus</name>
    <name type="common">Asian bonytongue</name>
    <name type="synonym">Osteoglossum formosum</name>
    <dbReference type="NCBI Taxonomy" id="113540"/>
    <lineage>
        <taxon>Eukaryota</taxon>
        <taxon>Metazoa</taxon>
        <taxon>Chordata</taxon>
        <taxon>Craniata</taxon>
        <taxon>Vertebrata</taxon>
        <taxon>Euteleostomi</taxon>
        <taxon>Actinopterygii</taxon>
        <taxon>Neopterygii</taxon>
        <taxon>Teleostei</taxon>
        <taxon>Osteoglossocephala</taxon>
        <taxon>Osteoglossomorpha</taxon>
        <taxon>Osteoglossiformes</taxon>
        <taxon>Osteoglossidae</taxon>
        <taxon>Scleropages</taxon>
    </lineage>
</organism>
<feature type="compositionally biased region" description="Basic and acidic residues" evidence="14">
    <location>
        <begin position="260"/>
        <end position="271"/>
    </location>
</feature>
<evidence type="ECO:0000313" key="17">
    <source>
        <dbReference type="Proteomes" id="UP000694397"/>
    </source>
</evidence>
<keyword evidence="7 13" id="KW-0904">Protein phosphatase</keyword>
<evidence type="ECO:0000256" key="4">
    <source>
        <dbReference type="ARBA" id="ARBA00022771"/>
    </source>
</evidence>
<keyword evidence="3 13" id="KW-0479">Metal-binding</keyword>
<comment type="catalytic activity">
    <reaction evidence="10 13">
        <text>O-phospho-L-seryl-[protein] + H2O = L-seryl-[protein] + phosphate</text>
        <dbReference type="Rhea" id="RHEA:20629"/>
        <dbReference type="Rhea" id="RHEA-COMP:9863"/>
        <dbReference type="Rhea" id="RHEA-COMP:11604"/>
        <dbReference type="ChEBI" id="CHEBI:15377"/>
        <dbReference type="ChEBI" id="CHEBI:29999"/>
        <dbReference type="ChEBI" id="CHEBI:43474"/>
        <dbReference type="ChEBI" id="CHEBI:83421"/>
        <dbReference type="EC" id="3.1.3.16"/>
    </reaction>
</comment>
<reference evidence="16 17" key="1">
    <citation type="submission" date="2019-04" db="EMBL/GenBank/DDBJ databases">
        <authorList>
            <consortium name="Wellcome Sanger Institute Data Sharing"/>
        </authorList>
    </citation>
    <scope>NUCLEOTIDE SEQUENCE [LARGE SCALE GENOMIC DNA]</scope>
</reference>
<dbReference type="GO" id="GO:0005634">
    <property type="term" value="C:nucleus"/>
    <property type="evidence" value="ECO:0007669"/>
    <property type="project" value="UniProtKB-SubCell"/>
</dbReference>
<evidence type="ECO:0000256" key="13">
    <source>
        <dbReference type="RuleBase" id="RU367080"/>
    </source>
</evidence>
<dbReference type="GO" id="GO:0005737">
    <property type="term" value="C:cytoplasm"/>
    <property type="evidence" value="ECO:0007669"/>
    <property type="project" value="TreeGrafter"/>
</dbReference>
<dbReference type="InterPro" id="IPR038534">
    <property type="entry name" value="Rtr1/RPAP2_sf"/>
</dbReference>
<keyword evidence="6 13" id="KW-0862">Zinc</keyword>
<comment type="subcellular location">
    <subcellularLocation>
        <location evidence="1 13">Nucleus</location>
    </subcellularLocation>
</comment>
<dbReference type="GeneTree" id="ENSGT00390000017965"/>
<dbReference type="InterPro" id="IPR039693">
    <property type="entry name" value="Rtr1/RPAP2"/>
</dbReference>
<keyword evidence="8 13" id="KW-0539">Nucleus</keyword>
<accession>A0A8C9S3C2</accession>
<dbReference type="PANTHER" id="PTHR14732">
    <property type="entry name" value="RNA POLYMERASE II SUBUNIT B1 CTD PHOSPHATASE RPAP2-RELATED"/>
    <property type="match status" value="1"/>
</dbReference>
<dbReference type="AlphaFoldDB" id="A0A8C9S3C2"/>
<feature type="region of interest" description="Disordered" evidence="14">
    <location>
        <begin position="1"/>
        <end position="31"/>
    </location>
</feature>
<evidence type="ECO:0000256" key="3">
    <source>
        <dbReference type="ARBA" id="ARBA00022723"/>
    </source>
</evidence>
<proteinExistence type="inferred from homology"/>
<dbReference type="GO" id="GO:0008270">
    <property type="term" value="F:zinc ion binding"/>
    <property type="evidence" value="ECO:0007669"/>
    <property type="project" value="UniProtKB-KW"/>
</dbReference>
<feature type="region of interest" description="Disordered" evidence="14">
    <location>
        <begin position="188"/>
        <end position="274"/>
    </location>
</feature>
<comment type="function">
    <text evidence="9">Protein phosphatase that displays CTD phosphatase activity and regulates transcription of snRNA genes. Recognizes and binds phosphorylated 'Ser-7' of the C-terminal heptapeptide repeat domain (CTD) of the largest RNA polymerase II subunit POLR2A, and mediates dephosphorylation of 'Ser-5' of the CTD, thereby promoting transcription of snRNA genes. Downstream of EIF2AK3/PERK, dephosphorylates ERN1, a sensor for the endoplasmic reticulum unfolded protein response (UPR), to abort failed ER-stress adaptation and trigger apoptosis.</text>
</comment>
<dbReference type="InterPro" id="IPR007308">
    <property type="entry name" value="Rtr1/RPAP2_dom"/>
</dbReference>
<dbReference type="PROSITE" id="PS51479">
    <property type="entry name" value="ZF_RTR1"/>
    <property type="match status" value="1"/>
</dbReference>
<keyword evidence="5 13" id="KW-0378">Hydrolase</keyword>
<evidence type="ECO:0000256" key="11">
    <source>
        <dbReference type="ARBA" id="ARBA00048336"/>
    </source>
</evidence>
<dbReference type="Pfam" id="PF04181">
    <property type="entry name" value="RPAP2_Rtr1"/>
    <property type="match status" value="1"/>
</dbReference>
<dbReference type="OrthoDB" id="2590500at2759"/>
<dbReference type="GO" id="GO:0043175">
    <property type="term" value="F:RNA polymerase core enzyme binding"/>
    <property type="evidence" value="ECO:0007669"/>
    <property type="project" value="UniProtKB-UniRule"/>
</dbReference>
<comment type="catalytic activity">
    <reaction evidence="11 13">
        <text>O-phospho-L-threonyl-[protein] + H2O = L-threonyl-[protein] + phosphate</text>
        <dbReference type="Rhea" id="RHEA:47004"/>
        <dbReference type="Rhea" id="RHEA-COMP:11060"/>
        <dbReference type="Rhea" id="RHEA-COMP:11605"/>
        <dbReference type="ChEBI" id="CHEBI:15377"/>
        <dbReference type="ChEBI" id="CHEBI:30013"/>
        <dbReference type="ChEBI" id="CHEBI:43474"/>
        <dbReference type="ChEBI" id="CHEBI:61977"/>
        <dbReference type="EC" id="3.1.3.16"/>
    </reaction>
</comment>
<sequence length="599" mass="67231">MAEEQRVRSRSRKPGKKGGNAIKPQNAQDVAKRREALKETLKLKLELEKKARSVVGRLLEDGVTGDFLIDCARLITPSNYKDAVEERSIVKMCGYPVCSNQLCNVPKQQYKISTKTNKVYDITERKCFCSNFCYRASKYFEVQISKTPLWLRAEERPPDVKLLKEGQSGSSGVEVKIADLPIREAEIENPAPEKMAPPCDSSASGSESSDGERDFISSVVSGEHAEPSRRKTLVKNPADSSARERKRVTFFRPAEEDAGEERRKVELEREPSSVLAQRSEQQAVEGTRELLNRCTLGDGEPDPVSHWERQSAEENYLSITQVGVSKKGAAGLRSLLGGLGLGTGEPKKGPLGAVRTCLLEALRNTLMEWRTAETLRFLYGTNYTLTPGAPHRKDDHEEEELDEDDLEDAVEELEMAKPSGKQQWTPSATVPDYRTLQKEAELLTLRVREFYRGNYVLPEEVELGPETERTDAESIDAADPALPLVDSRAQHSIQKRIVVEKIDRSLRDIVGQLRLTMSEISTDLNNLVRTFRFTNTNIIHKSPEWTLIAVVLLFVLSEVSVLLRESLARPSSVVYISTLMKELGLKDEDLQDLVQIFKS</sequence>
<evidence type="ECO:0000256" key="1">
    <source>
        <dbReference type="ARBA" id="ARBA00004123"/>
    </source>
</evidence>
<protein>
    <recommendedName>
        <fullName evidence="13">RNA polymerase II subunit B1 CTD phosphatase RPAP2 homolog</fullName>
        <ecNumber evidence="13">3.1.3.16</ecNumber>
    </recommendedName>
</protein>